<evidence type="ECO:0000313" key="1">
    <source>
        <dbReference type="EMBL" id="KRZ78247.1"/>
    </source>
</evidence>
<reference evidence="1 2" key="1">
    <citation type="submission" date="2015-01" db="EMBL/GenBank/DDBJ databases">
        <title>Evolution of Trichinella species and genotypes.</title>
        <authorList>
            <person name="Korhonen P.K."/>
            <person name="Edoardo P."/>
            <person name="Giuseppe L.R."/>
            <person name="Gasser R.B."/>
        </authorList>
    </citation>
    <scope>NUCLEOTIDE SEQUENCE [LARGE SCALE GENOMIC DNA]</scope>
    <source>
        <strain evidence="1">ISS1980</strain>
    </source>
</reference>
<keyword evidence="2" id="KW-1185">Reference proteome</keyword>
<proteinExistence type="predicted"/>
<dbReference type="Proteomes" id="UP000054843">
    <property type="component" value="Unassembled WGS sequence"/>
</dbReference>
<evidence type="ECO:0000313" key="2">
    <source>
        <dbReference type="Proteomes" id="UP000054843"/>
    </source>
</evidence>
<name>A0A0V1N2J8_9BILA</name>
<accession>A0A0V1N2J8</accession>
<organism evidence="1 2">
    <name type="scientific">Trichinella papuae</name>
    <dbReference type="NCBI Taxonomy" id="268474"/>
    <lineage>
        <taxon>Eukaryota</taxon>
        <taxon>Metazoa</taxon>
        <taxon>Ecdysozoa</taxon>
        <taxon>Nematoda</taxon>
        <taxon>Enoplea</taxon>
        <taxon>Dorylaimia</taxon>
        <taxon>Trichinellida</taxon>
        <taxon>Trichinellidae</taxon>
        <taxon>Trichinella</taxon>
    </lineage>
</organism>
<dbReference type="EMBL" id="JYDO01000013">
    <property type="protein sequence ID" value="KRZ78247.1"/>
    <property type="molecule type" value="Genomic_DNA"/>
</dbReference>
<dbReference type="OrthoDB" id="10355119at2759"/>
<dbReference type="AlphaFoldDB" id="A0A0V1N2J8"/>
<protein>
    <submittedName>
        <fullName evidence="1">Uncharacterized protein</fullName>
    </submittedName>
</protein>
<comment type="caution">
    <text evidence="1">The sequence shown here is derived from an EMBL/GenBank/DDBJ whole genome shotgun (WGS) entry which is preliminary data.</text>
</comment>
<gene>
    <name evidence="1" type="ORF">T10_9562</name>
</gene>
<sequence length="277" mass="32053">MAHQKFVQPITIERDRWSLCEQRGLFFLVLNPENRNEDETTENVFLFLKTSADAILETEGGVRQWKTVLSMAASEMTDRRINCLHADQENERDNRSGFIQTFSPCGHTYVHAEDWKGWTSHKDLWNTQRWADCYGKHCKRRRVTILLQNVKNNSERIDLEALCVPTICGVPAKLELSIVRTMKNNVNLSFEDLHIQNGKREKVTLAMQSPVSVTTETSEITRLRISDAEFNYQLESLKINCRPSRSAFGDSLTETCNKKIQLTKMKNIIIEKITDEQ</sequence>